<sequence>MTYFRIVNIFQCDISKYIALLNYIICFQEEKADNNMEPVINLLKSKTIKACSC</sequence>
<evidence type="ECO:0000313" key="2">
    <source>
        <dbReference type="Proteomes" id="UP000095038"/>
    </source>
</evidence>
<gene>
    <name evidence="1" type="ORF">ASCRUDRAFT_73912</name>
</gene>
<proteinExistence type="predicted"/>
<dbReference type="GeneID" id="30966118"/>
<organism evidence="1 2">
    <name type="scientific">Ascoidea rubescens DSM 1968</name>
    <dbReference type="NCBI Taxonomy" id="1344418"/>
    <lineage>
        <taxon>Eukaryota</taxon>
        <taxon>Fungi</taxon>
        <taxon>Dikarya</taxon>
        <taxon>Ascomycota</taxon>
        <taxon>Saccharomycotina</taxon>
        <taxon>Saccharomycetes</taxon>
        <taxon>Ascoideaceae</taxon>
        <taxon>Ascoidea</taxon>
    </lineage>
</organism>
<dbReference type="RefSeq" id="XP_020050555.1">
    <property type="nucleotide sequence ID" value="XM_020192482.1"/>
</dbReference>
<accession>A0A1D2VRN9</accession>
<dbReference type="EMBL" id="KV454475">
    <property type="protein sequence ID" value="ODV64248.1"/>
    <property type="molecule type" value="Genomic_DNA"/>
</dbReference>
<name>A0A1D2VRN9_9ASCO</name>
<reference evidence="2" key="1">
    <citation type="submission" date="2016-05" db="EMBL/GenBank/DDBJ databases">
        <title>Comparative genomics of biotechnologically important yeasts.</title>
        <authorList>
            <consortium name="DOE Joint Genome Institute"/>
            <person name="Riley R."/>
            <person name="Haridas S."/>
            <person name="Wolfe K.H."/>
            <person name="Lopes M.R."/>
            <person name="Hittinger C.T."/>
            <person name="Goker M."/>
            <person name="Salamov A."/>
            <person name="Wisecaver J."/>
            <person name="Long T.M."/>
            <person name="Aerts A.L."/>
            <person name="Barry K."/>
            <person name="Choi C."/>
            <person name="Clum A."/>
            <person name="Coughlan A.Y."/>
            <person name="Deshpande S."/>
            <person name="Douglass A.P."/>
            <person name="Hanson S.J."/>
            <person name="Klenk H.-P."/>
            <person name="Labutti K."/>
            <person name="Lapidus A."/>
            <person name="Lindquist E."/>
            <person name="Lipzen A."/>
            <person name="Meier-Kolthoff J.P."/>
            <person name="Ohm R.A."/>
            <person name="Otillar R.P."/>
            <person name="Pangilinan J."/>
            <person name="Peng Y."/>
            <person name="Rokas A."/>
            <person name="Rosa C.A."/>
            <person name="Scheuner C."/>
            <person name="Sibirny A.A."/>
            <person name="Slot J.C."/>
            <person name="Stielow J.B."/>
            <person name="Sun H."/>
            <person name="Kurtzman C.P."/>
            <person name="Blackwell M."/>
            <person name="Grigoriev I.V."/>
            <person name="Jeffries T.W."/>
        </authorList>
    </citation>
    <scope>NUCLEOTIDE SEQUENCE [LARGE SCALE GENOMIC DNA]</scope>
    <source>
        <strain evidence="2">DSM 1968</strain>
    </source>
</reference>
<dbReference type="Proteomes" id="UP000095038">
    <property type="component" value="Unassembled WGS sequence"/>
</dbReference>
<dbReference type="AlphaFoldDB" id="A0A1D2VRN9"/>
<protein>
    <submittedName>
        <fullName evidence="1">Uncharacterized protein</fullName>
    </submittedName>
</protein>
<keyword evidence="2" id="KW-1185">Reference proteome</keyword>
<evidence type="ECO:0000313" key="1">
    <source>
        <dbReference type="EMBL" id="ODV64248.1"/>
    </source>
</evidence>
<dbReference type="InParanoid" id="A0A1D2VRN9"/>